<reference evidence="1 2" key="1">
    <citation type="journal article" date="2019" name="Nat. Ecol. Evol.">
        <title>Megaphylogeny resolves global patterns of mushroom evolution.</title>
        <authorList>
            <person name="Varga T."/>
            <person name="Krizsan K."/>
            <person name="Foldi C."/>
            <person name="Dima B."/>
            <person name="Sanchez-Garcia M."/>
            <person name="Sanchez-Ramirez S."/>
            <person name="Szollosi G.J."/>
            <person name="Szarkandi J.G."/>
            <person name="Papp V."/>
            <person name="Albert L."/>
            <person name="Andreopoulos W."/>
            <person name="Angelini C."/>
            <person name="Antonin V."/>
            <person name="Barry K.W."/>
            <person name="Bougher N.L."/>
            <person name="Buchanan P."/>
            <person name="Buyck B."/>
            <person name="Bense V."/>
            <person name="Catcheside P."/>
            <person name="Chovatia M."/>
            <person name="Cooper J."/>
            <person name="Damon W."/>
            <person name="Desjardin D."/>
            <person name="Finy P."/>
            <person name="Geml J."/>
            <person name="Haridas S."/>
            <person name="Hughes K."/>
            <person name="Justo A."/>
            <person name="Karasinski D."/>
            <person name="Kautmanova I."/>
            <person name="Kiss B."/>
            <person name="Kocsube S."/>
            <person name="Kotiranta H."/>
            <person name="LaButti K.M."/>
            <person name="Lechner B.E."/>
            <person name="Liimatainen K."/>
            <person name="Lipzen A."/>
            <person name="Lukacs Z."/>
            <person name="Mihaltcheva S."/>
            <person name="Morgado L.N."/>
            <person name="Niskanen T."/>
            <person name="Noordeloos M.E."/>
            <person name="Ohm R.A."/>
            <person name="Ortiz-Santana B."/>
            <person name="Ovrebo C."/>
            <person name="Racz N."/>
            <person name="Riley R."/>
            <person name="Savchenko A."/>
            <person name="Shiryaev A."/>
            <person name="Soop K."/>
            <person name="Spirin V."/>
            <person name="Szebenyi C."/>
            <person name="Tomsovsky M."/>
            <person name="Tulloss R.E."/>
            <person name="Uehling J."/>
            <person name="Grigoriev I.V."/>
            <person name="Vagvolgyi C."/>
            <person name="Papp T."/>
            <person name="Martin F.M."/>
            <person name="Miettinen O."/>
            <person name="Hibbett D.S."/>
            <person name="Nagy L.G."/>
        </authorList>
    </citation>
    <scope>NUCLEOTIDE SEQUENCE [LARGE SCALE GENOMIC DNA]</scope>
    <source>
        <strain evidence="1 2">CBS 962.96</strain>
    </source>
</reference>
<accession>A0A4S8KQC3</accession>
<gene>
    <name evidence="1" type="ORF">K435DRAFT_89259</name>
</gene>
<sequence length="95" mass="10445">MGNLMLVGCRFGSTTVTCLFRSSLSFSPMFFARFWSVYSVPETANVSLEEVDKMFGSSMGSEERALKKHRIEEDIVLSDLAGGGRVKGTHTCVNV</sequence>
<dbReference type="AlphaFoldDB" id="A0A4S8KQC3"/>
<organism evidence="1 2">
    <name type="scientific">Dendrothele bispora (strain CBS 962.96)</name>
    <dbReference type="NCBI Taxonomy" id="1314807"/>
    <lineage>
        <taxon>Eukaryota</taxon>
        <taxon>Fungi</taxon>
        <taxon>Dikarya</taxon>
        <taxon>Basidiomycota</taxon>
        <taxon>Agaricomycotina</taxon>
        <taxon>Agaricomycetes</taxon>
        <taxon>Agaricomycetidae</taxon>
        <taxon>Agaricales</taxon>
        <taxon>Agaricales incertae sedis</taxon>
        <taxon>Dendrothele</taxon>
    </lineage>
</organism>
<dbReference type="OrthoDB" id="8120565at2759"/>
<dbReference type="Proteomes" id="UP000297245">
    <property type="component" value="Unassembled WGS sequence"/>
</dbReference>
<evidence type="ECO:0000313" key="2">
    <source>
        <dbReference type="Proteomes" id="UP000297245"/>
    </source>
</evidence>
<dbReference type="EMBL" id="ML180411">
    <property type="protein sequence ID" value="THU77528.1"/>
    <property type="molecule type" value="Genomic_DNA"/>
</dbReference>
<evidence type="ECO:0000313" key="1">
    <source>
        <dbReference type="EMBL" id="THU77528.1"/>
    </source>
</evidence>
<protein>
    <submittedName>
        <fullName evidence="1">Uncharacterized protein</fullName>
    </submittedName>
</protein>
<keyword evidence="2" id="KW-1185">Reference proteome</keyword>
<name>A0A4S8KQC3_DENBC</name>
<proteinExistence type="predicted"/>